<dbReference type="PANTHER" id="PTHR21240:SF28">
    <property type="entry name" value="ISO-OROTATE DECARBOXYLASE (EUROFUNG)"/>
    <property type="match status" value="1"/>
</dbReference>
<dbReference type="EMBL" id="JAEKNR010000155">
    <property type="protein sequence ID" value="MBJ7599480.1"/>
    <property type="molecule type" value="Genomic_DNA"/>
</dbReference>
<keyword evidence="4" id="KW-1185">Reference proteome</keyword>
<dbReference type="InterPro" id="IPR032466">
    <property type="entry name" value="Metal_Hydrolase"/>
</dbReference>
<name>A0A934N3R8_9BACT</name>
<dbReference type="AlphaFoldDB" id="A0A934N3R8"/>
<dbReference type="Pfam" id="PF04909">
    <property type="entry name" value="Amidohydro_2"/>
    <property type="match status" value="1"/>
</dbReference>
<dbReference type="InterPro" id="IPR006680">
    <property type="entry name" value="Amidohydro-rel"/>
</dbReference>
<dbReference type="SUPFAM" id="SSF51556">
    <property type="entry name" value="Metallo-dependent hydrolases"/>
    <property type="match status" value="1"/>
</dbReference>
<evidence type="ECO:0000313" key="3">
    <source>
        <dbReference type="EMBL" id="MBJ7599480.1"/>
    </source>
</evidence>
<organism evidence="3 4">
    <name type="scientific">Candidatus Nephthysia bennettiae</name>
    <dbReference type="NCBI Taxonomy" id="3127016"/>
    <lineage>
        <taxon>Bacteria</taxon>
        <taxon>Bacillati</taxon>
        <taxon>Candidatus Dormiibacterota</taxon>
        <taxon>Candidatus Dormibacteria</taxon>
        <taxon>Candidatus Dormibacterales</taxon>
        <taxon>Candidatus Dormibacteraceae</taxon>
        <taxon>Candidatus Nephthysia</taxon>
    </lineage>
</organism>
<dbReference type="RefSeq" id="WP_338202990.1">
    <property type="nucleotide sequence ID" value="NZ_JAEKNR010000155.1"/>
</dbReference>
<dbReference type="InterPro" id="IPR032465">
    <property type="entry name" value="ACMSD"/>
</dbReference>
<evidence type="ECO:0000256" key="1">
    <source>
        <dbReference type="ARBA" id="ARBA00023239"/>
    </source>
</evidence>
<feature type="domain" description="Amidohydrolase-related" evidence="2">
    <location>
        <begin position="123"/>
        <end position="370"/>
    </location>
</feature>
<proteinExistence type="predicted"/>
<accession>A0A934N3R8</accession>
<keyword evidence="1" id="KW-0456">Lyase</keyword>
<reference evidence="3" key="1">
    <citation type="submission" date="2020-10" db="EMBL/GenBank/DDBJ databases">
        <title>Ca. Dormibacterota MAGs.</title>
        <authorList>
            <person name="Montgomery K."/>
        </authorList>
    </citation>
    <scope>NUCLEOTIDE SEQUENCE [LARGE SCALE GENOMIC DNA]</scope>
    <source>
        <strain evidence="3">SC8812_S17_10</strain>
    </source>
</reference>
<dbReference type="PANTHER" id="PTHR21240">
    <property type="entry name" value="2-AMINO-3-CARBOXYLMUCONATE-6-SEMIALDEHYDE DECARBOXYLASE"/>
    <property type="match status" value="1"/>
</dbReference>
<sequence>MASYSGPIIDLDVHNKWRQESDVYAYLPKDWREYAEAWAAGKPPGVEGAVRSVGLRPPNVTVGSLLPNAARLVSSFPADGSPPGSDYELLRAQILDKHNYWRAVLNHDLGEYGQHLNQCFGVELCKAANEWCIERWLPLDERLYSVVVVPTSMPDEAAKEIRRLGGNPRLPAVLLAGNAFGKPFGDPVYHPIYEAAHEMGKSLICHVATDRPGPQITEVGGLVSSGIVYSSQISQGAMHYTSSLIVHGVFEKYPSLRIVFEEFGTAWIPSVMWGLDRQYDLLRHESPWVKRWPSEYMHDHIRVTTQPFEESPDPEGMIELIRAAEGMEDMLCFSTDYPHLTFDDPNYIARLLPAEWHSKIFFENGCELLGWQDDARKAFGLQAAGSRRA</sequence>
<dbReference type="GO" id="GO:0016829">
    <property type="term" value="F:lyase activity"/>
    <property type="evidence" value="ECO:0007669"/>
    <property type="project" value="UniProtKB-KW"/>
</dbReference>
<dbReference type="Proteomes" id="UP000612893">
    <property type="component" value="Unassembled WGS sequence"/>
</dbReference>
<comment type="caution">
    <text evidence="3">The sequence shown here is derived from an EMBL/GenBank/DDBJ whole genome shotgun (WGS) entry which is preliminary data.</text>
</comment>
<dbReference type="Gene3D" id="3.20.20.140">
    <property type="entry name" value="Metal-dependent hydrolases"/>
    <property type="match status" value="1"/>
</dbReference>
<protein>
    <submittedName>
        <fullName evidence="3">Amidohydrolase</fullName>
    </submittedName>
</protein>
<evidence type="ECO:0000313" key="4">
    <source>
        <dbReference type="Proteomes" id="UP000612893"/>
    </source>
</evidence>
<evidence type="ECO:0000259" key="2">
    <source>
        <dbReference type="Pfam" id="PF04909"/>
    </source>
</evidence>
<gene>
    <name evidence="3" type="ORF">JF922_15555</name>
</gene>